<evidence type="ECO:0000313" key="2">
    <source>
        <dbReference type="EMBL" id="SZX71966.1"/>
    </source>
</evidence>
<keyword evidence="1" id="KW-0812">Transmembrane</keyword>
<dbReference type="Proteomes" id="UP000256970">
    <property type="component" value="Unassembled WGS sequence"/>
</dbReference>
<keyword evidence="1" id="KW-0472">Membrane</keyword>
<dbReference type="STRING" id="3088.A0A383WH29"/>
<reference evidence="3 4" key="1">
    <citation type="submission" date="2016-10" db="EMBL/GenBank/DDBJ databases">
        <authorList>
            <person name="Cai Z."/>
        </authorList>
    </citation>
    <scope>NUCLEOTIDE SEQUENCE [LARGE SCALE GENOMIC DNA]</scope>
</reference>
<evidence type="ECO:0000313" key="3">
    <source>
        <dbReference type="EMBL" id="SZX76797.1"/>
    </source>
</evidence>
<evidence type="ECO:0000313" key="4">
    <source>
        <dbReference type="Proteomes" id="UP000256970"/>
    </source>
</evidence>
<keyword evidence="1" id="KW-1133">Transmembrane helix</keyword>
<dbReference type="EMBL" id="FNXT01001266">
    <property type="protein sequence ID" value="SZX76797.1"/>
    <property type="molecule type" value="Genomic_DNA"/>
</dbReference>
<name>A0A383WH29_TETOB</name>
<organism evidence="3 4">
    <name type="scientific">Tetradesmus obliquus</name>
    <name type="common">Green alga</name>
    <name type="synonym">Acutodesmus obliquus</name>
    <dbReference type="NCBI Taxonomy" id="3088"/>
    <lineage>
        <taxon>Eukaryota</taxon>
        <taxon>Viridiplantae</taxon>
        <taxon>Chlorophyta</taxon>
        <taxon>core chlorophytes</taxon>
        <taxon>Chlorophyceae</taxon>
        <taxon>CS clade</taxon>
        <taxon>Sphaeropleales</taxon>
        <taxon>Scenedesmaceae</taxon>
        <taxon>Tetradesmus</taxon>
    </lineage>
</organism>
<proteinExistence type="predicted"/>
<evidence type="ECO:0000256" key="1">
    <source>
        <dbReference type="SAM" id="Phobius"/>
    </source>
</evidence>
<protein>
    <submittedName>
        <fullName evidence="3">Uncharacterized protein</fullName>
    </submittedName>
</protein>
<keyword evidence="4" id="KW-1185">Reference proteome</keyword>
<accession>A0A383WH29</accession>
<dbReference type="SUPFAM" id="SSF103441">
    <property type="entry name" value="PetM subunit of the cytochrome b6f complex"/>
    <property type="match status" value="1"/>
</dbReference>
<dbReference type="EMBL" id="FNXT01001092">
    <property type="protein sequence ID" value="SZX71966.1"/>
    <property type="molecule type" value="Genomic_DNA"/>
</dbReference>
<dbReference type="AlphaFoldDB" id="A0A383WH29"/>
<feature type="transmembrane region" description="Helical" evidence="1">
    <location>
        <begin position="64"/>
        <end position="88"/>
    </location>
</feature>
<sequence>MALSLKSAAVCSSATARVSVARPALVAAPRPAVSRAAPKQIANKRDVTSRVLPMEVAMVADEGAFIGGVALTMTAITLLGLAIGFVLLRVEGLVEEGKL</sequence>
<gene>
    <name evidence="2" type="ORF">BQ4739_LOCUS12068</name>
    <name evidence="3" type="ORF">BQ4739_LOCUS17168</name>
</gene>